<protein>
    <recommendedName>
        <fullName evidence="4">Ig-like domain-containing protein</fullName>
    </recommendedName>
</protein>
<gene>
    <name evidence="2" type="ORF">EI427_12195</name>
</gene>
<evidence type="ECO:0000313" key="3">
    <source>
        <dbReference type="Proteomes" id="UP000267268"/>
    </source>
</evidence>
<keyword evidence="3" id="KW-1185">Reference proteome</keyword>
<organism evidence="2 3">
    <name type="scientific">Flammeovirga pectinis</name>
    <dbReference type="NCBI Taxonomy" id="2494373"/>
    <lineage>
        <taxon>Bacteria</taxon>
        <taxon>Pseudomonadati</taxon>
        <taxon>Bacteroidota</taxon>
        <taxon>Cytophagia</taxon>
        <taxon>Cytophagales</taxon>
        <taxon>Flammeovirgaceae</taxon>
        <taxon>Flammeovirga</taxon>
    </lineage>
</organism>
<dbReference type="EMBL" id="CP034562">
    <property type="protein sequence ID" value="AZQ62972.1"/>
    <property type="molecule type" value="Genomic_DNA"/>
</dbReference>
<dbReference type="RefSeq" id="WP_126615007.1">
    <property type="nucleotide sequence ID" value="NZ_CP034562.1"/>
</dbReference>
<evidence type="ECO:0000313" key="2">
    <source>
        <dbReference type="EMBL" id="AZQ62972.1"/>
    </source>
</evidence>
<dbReference type="OrthoDB" id="977843at2"/>
<proteinExistence type="predicted"/>
<name>A0A3Q9FRE5_9BACT</name>
<dbReference type="AlphaFoldDB" id="A0A3Q9FRE5"/>
<keyword evidence="1" id="KW-0732">Signal</keyword>
<accession>A0A3Q9FRE5</accession>
<feature type="signal peptide" evidence="1">
    <location>
        <begin position="1"/>
        <end position="19"/>
    </location>
</feature>
<evidence type="ECO:0000256" key="1">
    <source>
        <dbReference type="SAM" id="SignalP"/>
    </source>
</evidence>
<reference evidence="2 3" key="1">
    <citation type="submission" date="2018-12" db="EMBL/GenBank/DDBJ databases">
        <title>Flammeovirga pectinis sp. nov., isolated from the gut of the Korean scallop, Patinopecten yessoensis.</title>
        <authorList>
            <person name="Bae J.-W."/>
            <person name="Jeong Y.-S."/>
            <person name="Kang W."/>
        </authorList>
    </citation>
    <scope>NUCLEOTIDE SEQUENCE [LARGE SCALE GENOMIC DNA]</scope>
    <source>
        <strain evidence="2 3">L12M1</strain>
    </source>
</reference>
<dbReference type="Proteomes" id="UP000267268">
    <property type="component" value="Chromosome 1"/>
</dbReference>
<dbReference type="KEGG" id="fll:EI427_12195"/>
<sequence length="392" mass="44011">MRLLLIAALILSYSLSINAQNQLDRTRIIFKSGKYSNSTSINVEIHGVGITEMMANGNESFSGSRWIKFQKLFHYTLSSGDGVKTVYFKFKDADGNESSILKKKIILDTTPPQNTKVEIDVPSKYFTDQKSLKVGVILTAKDAKYYQLGNTSAFHGSKWRLIQDDYVEWELEAGDDGIRRVYARYRDQAGNITPVIHDEILVDRTAPFGAKLTINNGEKITNRQDRKVELEIFCRQADSMIVSQDPQFIEQKWESYSIKKSISLTEGDGLKKVYVKFKDLAGNMTSTTTSTINIDTQAPKNIELQIDSGAESTNNINKLVTLQIKSDGAVLMMVSNSSSFSGGHWKQADTSVIDWKLKGETDGVKHVYIKFKDEAGNISRPIRASIELKRGF</sequence>
<evidence type="ECO:0008006" key="4">
    <source>
        <dbReference type="Google" id="ProtNLM"/>
    </source>
</evidence>
<feature type="chain" id="PRO_5018685549" description="Ig-like domain-containing protein" evidence="1">
    <location>
        <begin position="20"/>
        <end position="392"/>
    </location>
</feature>